<dbReference type="GO" id="GO:0008168">
    <property type="term" value="F:methyltransferase activity"/>
    <property type="evidence" value="ECO:0007669"/>
    <property type="project" value="TreeGrafter"/>
</dbReference>
<feature type="region of interest" description="Disordered" evidence="1">
    <location>
        <begin position="1"/>
        <end position="28"/>
    </location>
</feature>
<keyword evidence="4" id="KW-1185">Reference proteome</keyword>
<dbReference type="Pfam" id="PF13649">
    <property type="entry name" value="Methyltransf_25"/>
    <property type="match status" value="1"/>
</dbReference>
<dbReference type="PANTHER" id="PTHR43591:SF24">
    <property type="entry name" value="2-METHOXY-6-POLYPRENYL-1,4-BENZOQUINOL METHYLASE, MITOCHONDRIAL"/>
    <property type="match status" value="1"/>
</dbReference>
<reference evidence="3" key="1">
    <citation type="submission" date="2021-06" db="EMBL/GenBank/DDBJ databases">
        <authorList>
            <person name="Kallberg Y."/>
            <person name="Tangrot J."/>
            <person name="Rosling A."/>
        </authorList>
    </citation>
    <scope>NUCLEOTIDE SEQUENCE</scope>
    <source>
        <strain evidence="3">CL551</strain>
    </source>
</reference>
<dbReference type="EMBL" id="CAJVPV010003014">
    <property type="protein sequence ID" value="CAG8541485.1"/>
    <property type="molecule type" value="Genomic_DNA"/>
</dbReference>
<gene>
    <name evidence="3" type="ORF">AMORRO_LOCUS5148</name>
</gene>
<dbReference type="AlphaFoldDB" id="A0A9N9ASF5"/>
<evidence type="ECO:0000313" key="3">
    <source>
        <dbReference type="EMBL" id="CAG8541485.1"/>
    </source>
</evidence>
<dbReference type="Gene3D" id="3.40.50.150">
    <property type="entry name" value="Vaccinia Virus protein VP39"/>
    <property type="match status" value="1"/>
</dbReference>
<dbReference type="OrthoDB" id="2013972at2759"/>
<dbReference type="InterPro" id="IPR029063">
    <property type="entry name" value="SAM-dependent_MTases_sf"/>
</dbReference>
<organism evidence="3 4">
    <name type="scientific">Acaulospora morrowiae</name>
    <dbReference type="NCBI Taxonomy" id="94023"/>
    <lineage>
        <taxon>Eukaryota</taxon>
        <taxon>Fungi</taxon>
        <taxon>Fungi incertae sedis</taxon>
        <taxon>Mucoromycota</taxon>
        <taxon>Glomeromycotina</taxon>
        <taxon>Glomeromycetes</taxon>
        <taxon>Diversisporales</taxon>
        <taxon>Acaulosporaceae</taxon>
        <taxon>Acaulospora</taxon>
    </lineage>
</organism>
<evidence type="ECO:0000256" key="1">
    <source>
        <dbReference type="SAM" id="MobiDB-lite"/>
    </source>
</evidence>
<dbReference type="SUPFAM" id="SSF53335">
    <property type="entry name" value="S-adenosyl-L-methionine-dependent methyltransferases"/>
    <property type="match status" value="1"/>
</dbReference>
<dbReference type="CDD" id="cd02440">
    <property type="entry name" value="AdoMet_MTases"/>
    <property type="match status" value="1"/>
</dbReference>
<dbReference type="Proteomes" id="UP000789342">
    <property type="component" value="Unassembled WGS sequence"/>
</dbReference>
<sequence>MIHTENTRCNNKSSRKKAEKTKPPDFRYVNGRRYHNEPEVPYWLPSDLDEIDRQQQQHYCGKHIFGSNISAPVEEFLIDGCKVLDVGCGAGIWLLEMATEYKKSKFFGVDMSPVFPTHIKPFNTNFIKANMLNGLTLPSNEFDYIHISFMNDSFTNDQWQNIVIPELVRLLKPDGWLEFYDFDTIQLNGGPLIERFFSTTRQLLRDVGVDPRAPTLFKQWLSPYTCLKDINELSVNPCMGTWKCEVENTSNIGAGGDNSTKTRKQHKNDNFLGKSVDVVRKEVKARGLVRENCKLFYVLYAEELSKLMGISQENYLKLLEECFEQEMEKYETRMVFTRVICRKSEV</sequence>
<feature type="domain" description="Methyltransferase" evidence="2">
    <location>
        <begin position="83"/>
        <end position="175"/>
    </location>
</feature>
<accession>A0A9N9ASF5</accession>
<dbReference type="InterPro" id="IPR041698">
    <property type="entry name" value="Methyltransf_25"/>
</dbReference>
<proteinExistence type="predicted"/>
<comment type="caution">
    <text evidence="3">The sequence shown here is derived from an EMBL/GenBank/DDBJ whole genome shotgun (WGS) entry which is preliminary data.</text>
</comment>
<dbReference type="PANTHER" id="PTHR43591">
    <property type="entry name" value="METHYLTRANSFERASE"/>
    <property type="match status" value="1"/>
</dbReference>
<evidence type="ECO:0000313" key="4">
    <source>
        <dbReference type="Proteomes" id="UP000789342"/>
    </source>
</evidence>
<name>A0A9N9ASF5_9GLOM</name>
<protein>
    <submittedName>
        <fullName evidence="3">13310_t:CDS:1</fullName>
    </submittedName>
</protein>
<evidence type="ECO:0000259" key="2">
    <source>
        <dbReference type="Pfam" id="PF13649"/>
    </source>
</evidence>